<dbReference type="EMBL" id="MU003711">
    <property type="protein sequence ID" value="KAF2804832.1"/>
    <property type="molecule type" value="Genomic_DNA"/>
</dbReference>
<reference evidence="3" key="3">
    <citation type="submission" date="2025-04" db="UniProtKB">
        <authorList>
            <consortium name="RefSeq"/>
        </authorList>
    </citation>
    <scope>IDENTIFICATION</scope>
    <source>
        <strain evidence="3">CBS 304.34</strain>
    </source>
</reference>
<organism evidence="1">
    <name type="scientific">Mytilinidion resinicola</name>
    <dbReference type="NCBI Taxonomy" id="574789"/>
    <lineage>
        <taxon>Eukaryota</taxon>
        <taxon>Fungi</taxon>
        <taxon>Dikarya</taxon>
        <taxon>Ascomycota</taxon>
        <taxon>Pezizomycotina</taxon>
        <taxon>Dothideomycetes</taxon>
        <taxon>Pleosporomycetidae</taxon>
        <taxon>Mytilinidiales</taxon>
        <taxon>Mytilinidiaceae</taxon>
        <taxon>Mytilinidion</taxon>
    </lineage>
</organism>
<dbReference type="AlphaFoldDB" id="A0A6A6Y7P8"/>
<protein>
    <submittedName>
        <fullName evidence="1 3">Uncharacterized protein</fullName>
    </submittedName>
</protein>
<dbReference type="RefSeq" id="XP_033571796.1">
    <property type="nucleotide sequence ID" value="XM_033728427.1"/>
</dbReference>
<evidence type="ECO:0000313" key="1">
    <source>
        <dbReference type="EMBL" id="KAF2804832.1"/>
    </source>
</evidence>
<name>A0A6A6Y7P8_9PEZI</name>
<dbReference type="GeneID" id="54469320"/>
<dbReference type="Proteomes" id="UP000504636">
    <property type="component" value="Unplaced"/>
</dbReference>
<sequence>MVFGSARQAREFHFCRPLAPFLDFSLALPPTPIPCALRQPTRLCSRRDRTKQVARHPSRCGHVLARSSPPQRSRDSIVVPGVPHLVFSSPPSTTNHLTHPLRCLDPASFVAAHRAVAVHLLLEKFLEKTS</sequence>
<reference evidence="3" key="2">
    <citation type="submission" date="2020-04" db="EMBL/GenBank/DDBJ databases">
        <authorList>
            <consortium name="NCBI Genome Project"/>
        </authorList>
    </citation>
    <scope>NUCLEOTIDE SEQUENCE</scope>
    <source>
        <strain evidence="3">CBS 304.34</strain>
    </source>
</reference>
<evidence type="ECO:0000313" key="3">
    <source>
        <dbReference type="RefSeq" id="XP_033571796.1"/>
    </source>
</evidence>
<reference evidence="1 3" key="1">
    <citation type="journal article" date="2020" name="Stud. Mycol.">
        <title>101 Dothideomycetes genomes: a test case for predicting lifestyles and emergence of pathogens.</title>
        <authorList>
            <person name="Haridas S."/>
            <person name="Albert R."/>
            <person name="Binder M."/>
            <person name="Bloem J."/>
            <person name="Labutti K."/>
            <person name="Salamov A."/>
            <person name="Andreopoulos B."/>
            <person name="Baker S."/>
            <person name="Barry K."/>
            <person name="Bills G."/>
            <person name="Bluhm B."/>
            <person name="Cannon C."/>
            <person name="Castanera R."/>
            <person name="Culley D."/>
            <person name="Daum C."/>
            <person name="Ezra D."/>
            <person name="Gonzalez J."/>
            <person name="Henrissat B."/>
            <person name="Kuo A."/>
            <person name="Liang C."/>
            <person name="Lipzen A."/>
            <person name="Lutzoni F."/>
            <person name="Magnuson J."/>
            <person name="Mondo S."/>
            <person name="Nolan M."/>
            <person name="Ohm R."/>
            <person name="Pangilinan J."/>
            <person name="Park H.-J."/>
            <person name="Ramirez L."/>
            <person name="Alfaro M."/>
            <person name="Sun H."/>
            <person name="Tritt A."/>
            <person name="Yoshinaga Y."/>
            <person name="Zwiers L.-H."/>
            <person name="Turgeon B."/>
            <person name="Goodwin S."/>
            <person name="Spatafora J."/>
            <person name="Crous P."/>
            <person name="Grigoriev I."/>
        </authorList>
    </citation>
    <scope>NUCLEOTIDE SEQUENCE</scope>
    <source>
        <strain evidence="1 3">CBS 304.34</strain>
    </source>
</reference>
<evidence type="ECO:0000313" key="2">
    <source>
        <dbReference type="Proteomes" id="UP000504636"/>
    </source>
</evidence>
<gene>
    <name evidence="1 3" type="ORF">BDZ99DRAFT_575040</name>
</gene>
<keyword evidence="2" id="KW-1185">Reference proteome</keyword>
<accession>A0A6A6Y7P8</accession>
<proteinExistence type="predicted"/>